<dbReference type="Gene3D" id="3.40.50.620">
    <property type="entry name" value="HUPs"/>
    <property type="match status" value="1"/>
</dbReference>
<evidence type="ECO:0000259" key="2">
    <source>
        <dbReference type="Pfam" id="PF00582"/>
    </source>
</evidence>
<organism evidence="3 4">
    <name type="scientific">Halobellus rubicundus</name>
    <dbReference type="NCBI Taxonomy" id="2996466"/>
    <lineage>
        <taxon>Archaea</taxon>
        <taxon>Methanobacteriati</taxon>
        <taxon>Methanobacteriota</taxon>
        <taxon>Stenosarchaea group</taxon>
        <taxon>Halobacteria</taxon>
        <taxon>Halobacteriales</taxon>
        <taxon>Haloferacaceae</taxon>
        <taxon>Halobellus</taxon>
    </lineage>
</organism>
<dbReference type="InterPro" id="IPR014729">
    <property type="entry name" value="Rossmann-like_a/b/a_fold"/>
</dbReference>
<reference evidence="3 4" key="1">
    <citation type="submission" date="2024-08" db="EMBL/GenBank/DDBJ databases">
        <title>Halobellus sp. MBLA0158 whole genome sequence.</title>
        <authorList>
            <person name="Hwang C.Y."/>
            <person name="Cho E.-S."/>
            <person name="Seo M.-J."/>
        </authorList>
    </citation>
    <scope>NUCLEOTIDE SEQUENCE [LARGE SCALE GENOMIC DNA]</scope>
    <source>
        <strain evidence="3 4">MBLA0158</strain>
    </source>
</reference>
<dbReference type="PANTHER" id="PTHR46268:SF24">
    <property type="entry name" value="UNIVERSAL STRESS PROTEIN"/>
    <property type="match status" value="1"/>
</dbReference>
<dbReference type="InterPro" id="IPR006016">
    <property type="entry name" value="UspA"/>
</dbReference>
<dbReference type="RefSeq" id="WP_372390425.1">
    <property type="nucleotide sequence ID" value="NZ_JBGNYA010000001.1"/>
</dbReference>
<protein>
    <submittedName>
        <fullName evidence="3">Universal stress protein</fullName>
    </submittedName>
</protein>
<sequence>MPRHVLVPLDGSPQALYAVRFVADEWPDARVTLLHVIDPVQAGYRAGVLPTGSEDWYQEAKADAEEILAEGRDLLAGERESDGAAAVETVTEVGRPAATIVEQARDRDADHVAVGSHGRRGVSRLLLGSVAEHVARRSPVPVTIVR</sequence>
<gene>
    <name evidence="3" type="ORF">OS889_13160</name>
</gene>
<dbReference type="Pfam" id="PF00582">
    <property type="entry name" value="Usp"/>
    <property type="match status" value="1"/>
</dbReference>
<dbReference type="AlphaFoldDB" id="A0ABD5MIX7"/>
<name>A0ABD5MIX7_9EURY</name>
<feature type="domain" description="UspA" evidence="2">
    <location>
        <begin position="1"/>
        <end position="146"/>
    </location>
</feature>
<dbReference type="PRINTS" id="PR01438">
    <property type="entry name" value="UNVRSLSTRESS"/>
</dbReference>
<proteinExistence type="inferred from homology"/>
<comment type="similarity">
    <text evidence="1">Belongs to the universal stress protein A family.</text>
</comment>
<dbReference type="InterPro" id="IPR006015">
    <property type="entry name" value="Universal_stress_UspA"/>
</dbReference>
<dbReference type="PANTHER" id="PTHR46268">
    <property type="entry name" value="STRESS RESPONSE PROTEIN NHAX"/>
    <property type="match status" value="1"/>
</dbReference>
<dbReference type="EMBL" id="JBGNYA010000001">
    <property type="protein sequence ID" value="MFA1611951.1"/>
    <property type="molecule type" value="Genomic_DNA"/>
</dbReference>
<evidence type="ECO:0000313" key="3">
    <source>
        <dbReference type="EMBL" id="MFA1611951.1"/>
    </source>
</evidence>
<evidence type="ECO:0000256" key="1">
    <source>
        <dbReference type="ARBA" id="ARBA00008791"/>
    </source>
</evidence>
<evidence type="ECO:0000313" key="4">
    <source>
        <dbReference type="Proteomes" id="UP001570511"/>
    </source>
</evidence>
<accession>A0ABD5MIX7</accession>
<keyword evidence="4" id="KW-1185">Reference proteome</keyword>
<dbReference type="SUPFAM" id="SSF52402">
    <property type="entry name" value="Adenine nucleotide alpha hydrolases-like"/>
    <property type="match status" value="1"/>
</dbReference>
<dbReference type="CDD" id="cd00293">
    <property type="entry name" value="USP-like"/>
    <property type="match status" value="1"/>
</dbReference>
<comment type="caution">
    <text evidence="3">The sequence shown here is derived from an EMBL/GenBank/DDBJ whole genome shotgun (WGS) entry which is preliminary data.</text>
</comment>
<dbReference type="Proteomes" id="UP001570511">
    <property type="component" value="Unassembled WGS sequence"/>
</dbReference>